<evidence type="ECO:0000259" key="1">
    <source>
        <dbReference type="Pfam" id="PF13480"/>
    </source>
</evidence>
<protein>
    <recommendedName>
        <fullName evidence="1">BioF2-like acetyltransferase domain-containing protein</fullName>
    </recommendedName>
</protein>
<keyword evidence="3" id="KW-1185">Reference proteome</keyword>
<dbReference type="InterPro" id="IPR038740">
    <property type="entry name" value="BioF2-like_GNAT_dom"/>
</dbReference>
<gene>
    <name evidence="2" type="ORF">GCM10022242_27040</name>
</gene>
<accession>A0ABP7IQU9</accession>
<dbReference type="RefSeq" id="WP_344776266.1">
    <property type="nucleotide sequence ID" value="NZ_BAABAH010000009.1"/>
</dbReference>
<dbReference type="Proteomes" id="UP001501821">
    <property type="component" value="Unassembled WGS sequence"/>
</dbReference>
<sequence length="359" mass="39311">MTADLLSTVATGDAARAELGRLVTYVDRHSVAFCTSSWWLEAAARLLPAEPVVITVRAGPAPVAVAALGVTKKRGARRISLLGGELNDYGQLFHDDEPAAVALGEAIAAWTAEQGRWSLDLDQLPPGDPVAGVLVDRLGASLGEGPPMPQIAGLGTDYRISRNRVRNAQKAINRVEADGRTWARLTIEDAEVVDRWLPRVVELRRGRDHGVGRRSHLDDPAARSFYTAVVREAVARGRAAMNLFLVDDDLLAGYSVVMFDGATHRFFDCRVADDHQRYRGGSVCELMAVTRARDAEDVTGFDWLRGRTEAKFGNDELFRVRVTASSHRSVVAIDEWEQATRQRVKAVLPAAAVRRLVAR</sequence>
<evidence type="ECO:0000313" key="3">
    <source>
        <dbReference type="Proteomes" id="UP001501821"/>
    </source>
</evidence>
<evidence type="ECO:0000313" key="2">
    <source>
        <dbReference type="EMBL" id="GAA3824190.1"/>
    </source>
</evidence>
<organism evidence="2 3">
    <name type="scientific">Nocardioides panacisoli</name>
    <dbReference type="NCBI Taxonomy" id="627624"/>
    <lineage>
        <taxon>Bacteria</taxon>
        <taxon>Bacillati</taxon>
        <taxon>Actinomycetota</taxon>
        <taxon>Actinomycetes</taxon>
        <taxon>Propionibacteriales</taxon>
        <taxon>Nocardioidaceae</taxon>
        <taxon>Nocardioides</taxon>
    </lineage>
</organism>
<proteinExistence type="predicted"/>
<reference evidence="3" key="1">
    <citation type="journal article" date="2019" name="Int. J. Syst. Evol. Microbiol.">
        <title>The Global Catalogue of Microorganisms (GCM) 10K type strain sequencing project: providing services to taxonomists for standard genome sequencing and annotation.</title>
        <authorList>
            <consortium name="The Broad Institute Genomics Platform"/>
            <consortium name="The Broad Institute Genome Sequencing Center for Infectious Disease"/>
            <person name="Wu L."/>
            <person name="Ma J."/>
        </authorList>
    </citation>
    <scope>NUCLEOTIDE SEQUENCE [LARGE SCALE GENOMIC DNA]</scope>
    <source>
        <strain evidence="3">JCM 16953</strain>
    </source>
</reference>
<dbReference type="EMBL" id="BAABAH010000009">
    <property type="protein sequence ID" value="GAA3824190.1"/>
    <property type="molecule type" value="Genomic_DNA"/>
</dbReference>
<dbReference type="Pfam" id="PF13480">
    <property type="entry name" value="Acetyltransf_6"/>
    <property type="match status" value="1"/>
</dbReference>
<name>A0ABP7IQU9_9ACTN</name>
<comment type="caution">
    <text evidence="2">The sequence shown here is derived from an EMBL/GenBank/DDBJ whole genome shotgun (WGS) entry which is preliminary data.</text>
</comment>
<feature type="domain" description="BioF2-like acetyltransferase" evidence="1">
    <location>
        <begin position="163"/>
        <end position="310"/>
    </location>
</feature>